<gene>
    <name evidence="2" type="ORF">ECPE_LOCUS5086</name>
</gene>
<sequence length="158" mass="16777">MYKWGLLVHGSDSSKLSQDGRLCATPFDSVDLVISENDKPDRISPRSVDKISALRVNNARLVILTARRRTSTAAVDILLVRGEVDDSAVVSFATESAEDPGAIDGVLVPPATSVPTDGGRSTRSPRRGLIDLKISNGRKFANNTGEGGGVSYAGPERK</sequence>
<reference evidence="4" key="1">
    <citation type="submission" date="2016-06" db="UniProtKB">
        <authorList>
            <consortium name="WormBaseParasite"/>
        </authorList>
    </citation>
    <scope>IDENTIFICATION</scope>
</reference>
<feature type="region of interest" description="Disordered" evidence="1">
    <location>
        <begin position="101"/>
        <end position="158"/>
    </location>
</feature>
<keyword evidence="3" id="KW-1185">Reference proteome</keyword>
<accession>A0A183ADQ1</accession>
<evidence type="ECO:0000313" key="2">
    <source>
        <dbReference type="EMBL" id="VDP74501.1"/>
    </source>
</evidence>
<reference evidence="2 3" key="2">
    <citation type="submission" date="2018-11" db="EMBL/GenBank/DDBJ databases">
        <authorList>
            <consortium name="Pathogen Informatics"/>
        </authorList>
    </citation>
    <scope>NUCLEOTIDE SEQUENCE [LARGE SCALE GENOMIC DNA]</scope>
    <source>
        <strain evidence="2 3">Egypt</strain>
    </source>
</reference>
<evidence type="ECO:0000256" key="1">
    <source>
        <dbReference type="SAM" id="MobiDB-lite"/>
    </source>
</evidence>
<protein>
    <submittedName>
        <fullName evidence="2 4">Uncharacterized protein</fullName>
    </submittedName>
</protein>
<dbReference type="WBParaSite" id="ECPE_0000509801-mRNA-1">
    <property type="protein sequence ID" value="ECPE_0000509801-mRNA-1"/>
    <property type="gene ID" value="ECPE_0000509801"/>
</dbReference>
<evidence type="ECO:0000313" key="4">
    <source>
        <dbReference type="WBParaSite" id="ECPE_0000509801-mRNA-1"/>
    </source>
</evidence>
<proteinExistence type="predicted"/>
<dbReference type="Proteomes" id="UP000272942">
    <property type="component" value="Unassembled WGS sequence"/>
</dbReference>
<name>A0A183ADQ1_9TREM</name>
<feature type="compositionally biased region" description="Polar residues" evidence="1">
    <location>
        <begin position="113"/>
        <end position="122"/>
    </location>
</feature>
<dbReference type="AlphaFoldDB" id="A0A183ADQ1"/>
<organism evidence="4">
    <name type="scientific">Echinostoma caproni</name>
    <dbReference type="NCBI Taxonomy" id="27848"/>
    <lineage>
        <taxon>Eukaryota</taxon>
        <taxon>Metazoa</taxon>
        <taxon>Spiralia</taxon>
        <taxon>Lophotrochozoa</taxon>
        <taxon>Platyhelminthes</taxon>
        <taxon>Trematoda</taxon>
        <taxon>Digenea</taxon>
        <taxon>Plagiorchiida</taxon>
        <taxon>Echinostomata</taxon>
        <taxon>Echinostomatoidea</taxon>
        <taxon>Echinostomatidae</taxon>
        <taxon>Echinostoma</taxon>
    </lineage>
</organism>
<dbReference type="EMBL" id="UZAN01041935">
    <property type="protein sequence ID" value="VDP74501.1"/>
    <property type="molecule type" value="Genomic_DNA"/>
</dbReference>
<evidence type="ECO:0000313" key="3">
    <source>
        <dbReference type="Proteomes" id="UP000272942"/>
    </source>
</evidence>